<dbReference type="EC" id="3.4.21.-" evidence="11"/>
<dbReference type="SUPFAM" id="SSF52743">
    <property type="entry name" value="Subtilisin-like"/>
    <property type="match status" value="1"/>
</dbReference>
<organism evidence="11 12">
    <name type="scientific">Sphaerotilus montanus</name>
    <dbReference type="NCBI Taxonomy" id="522889"/>
    <lineage>
        <taxon>Bacteria</taxon>
        <taxon>Pseudomonadati</taxon>
        <taxon>Pseudomonadota</taxon>
        <taxon>Betaproteobacteria</taxon>
        <taxon>Burkholderiales</taxon>
        <taxon>Sphaerotilaceae</taxon>
        <taxon>Sphaerotilus</taxon>
    </lineage>
</organism>
<feature type="signal peptide" evidence="9">
    <location>
        <begin position="1"/>
        <end position="22"/>
    </location>
</feature>
<keyword evidence="9" id="KW-0732">Signal</keyword>
<dbReference type="InterPro" id="IPR013783">
    <property type="entry name" value="Ig-like_fold"/>
</dbReference>
<gene>
    <name evidence="11" type="ORF">BDD16_000318</name>
</gene>
<dbReference type="Gene3D" id="3.40.50.200">
    <property type="entry name" value="Peptidase S8/S53 domain"/>
    <property type="match status" value="1"/>
</dbReference>
<comment type="caution">
    <text evidence="11">The sequence shown here is derived from an EMBL/GenBank/DDBJ whole genome shotgun (WGS) entry which is preliminary data.</text>
</comment>
<evidence type="ECO:0000256" key="1">
    <source>
        <dbReference type="ARBA" id="ARBA00011073"/>
    </source>
</evidence>
<dbReference type="PROSITE" id="PS00136">
    <property type="entry name" value="SUBTILASE_ASP"/>
    <property type="match status" value="1"/>
</dbReference>
<evidence type="ECO:0000256" key="9">
    <source>
        <dbReference type="SAM" id="SignalP"/>
    </source>
</evidence>
<dbReference type="Pfam" id="PF22352">
    <property type="entry name" value="K319L-like_PKD"/>
    <property type="match status" value="1"/>
</dbReference>
<feature type="chain" id="PRO_5030579137" evidence="9">
    <location>
        <begin position="23"/>
        <end position="685"/>
    </location>
</feature>
<protein>
    <submittedName>
        <fullName evidence="11">Serine protease</fullName>
        <ecNumber evidence="11">3.4.21.-</ecNumber>
    </submittedName>
</protein>
<dbReference type="GO" id="GO:0004252">
    <property type="term" value="F:serine-type endopeptidase activity"/>
    <property type="evidence" value="ECO:0007669"/>
    <property type="project" value="UniProtKB-UniRule"/>
</dbReference>
<dbReference type="RefSeq" id="WP_179632333.1">
    <property type="nucleotide sequence ID" value="NZ_JACCFH010000001.1"/>
</dbReference>
<dbReference type="PROSITE" id="PS51892">
    <property type="entry name" value="SUBTILASE"/>
    <property type="match status" value="1"/>
</dbReference>
<dbReference type="Proteomes" id="UP000518288">
    <property type="component" value="Unassembled WGS sequence"/>
</dbReference>
<dbReference type="EMBL" id="JACCFH010000001">
    <property type="protein sequence ID" value="NYG31332.1"/>
    <property type="molecule type" value="Genomic_DNA"/>
</dbReference>
<sequence>MTRQTCLPSPLRRLRTALTALAFVCGAGPIAATGHEATPPARPDLTGTPAGEARVIVKFRTTRQVSALSATATVGSTTVTEPRSAQALGQRVGLQLGDGPAVSADTQVIRATGLSNARLMQALAADPQVEYVVEDRRRRAHAAVVSDPLFAGGPGVSPAAGQWYLQAPNAAVVSSVNAESAWALTTGRADIVVAVLDSGVRFNHPDLDGKLLAGHDFVSEAITSNDGDGRDANPTDPGDWITESENATSPTFGGCGVQDSSWHGTQVAGLVGAATNNATGMAGMGRHVRVLPVRVLGKCGGYDADIVAGMRWAGGLHVDGVPDNPTPARVINMSLGETGSCIAGADPTRPGIARLYLDAISELRQKGVVVIASAGNDNGAVNMPANCAGIIAVGGLRHAGDKSGFSSLGSEVAIAAPAGNCVNATGECLYPILSTINTGRTGPECPGYTTGSSTQGLGTSFSAPLVSGTVALMLSAQPTLTPTQVQSLLQSTARAFPARPAGATAPACSTDTTVSQIECHCTTATCGAGMLDAGAAVRAAAGTSLVARLGDGSTRVAMNGSVTLDARGSSTGAGRTVTGYQWRITDGTTLAGFSGSTTGSTAVLNALGSGLAMVELTVTDSSGATSRSAAVLRTGPVPAAACGPDANDAMASDGGGAVNGGWLAGLAAVVALLAWSRRRAGSTGH</sequence>
<evidence type="ECO:0000313" key="11">
    <source>
        <dbReference type="EMBL" id="NYG31332.1"/>
    </source>
</evidence>
<proteinExistence type="inferred from homology"/>
<evidence type="ECO:0000256" key="2">
    <source>
        <dbReference type="ARBA" id="ARBA00022670"/>
    </source>
</evidence>
<dbReference type="InterPro" id="IPR000209">
    <property type="entry name" value="Peptidase_S8/S53_dom"/>
</dbReference>
<dbReference type="PROSITE" id="PS00137">
    <property type="entry name" value="SUBTILASE_HIS"/>
    <property type="match status" value="1"/>
</dbReference>
<dbReference type="InterPro" id="IPR023827">
    <property type="entry name" value="Peptidase_S8_Asp-AS"/>
</dbReference>
<comment type="similarity">
    <text evidence="1 6 7">Belongs to the peptidase S8 family.</text>
</comment>
<dbReference type="PROSITE" id="PS00138">
    <property type="entry name" value="SUBTILASE_SER"/>
    <property type="match status" value="1"/>
</dbReference>
<dbReference type="GO" id="GO:0006508">
    <property type="term" value="P:proteolysis"/>
    <property type="evidence" value="ECO:0007669"/>
    <property type="project" value="UniProtKB-KW"/>
</dbReference>
<keyword evidence="4 6" id="KW-0720">Serine protease</keyword>
<evidence type="ECO:0000256" key="8">
    <source>
        <dbReference type="SAM" id="MobiDB-lite"/>
    </source>
</evidence>
<dbReference type="InterPro" id="IPR015500">
    <property type="entry name" value="Peptidase_S8_subtilisin-rel"/>
</dbReference>
<feature type="active site" description="Charge relay system" evidence="5 6">
    <location>
        <position position="460"/>
    </location>
</feature>
<feature type="active site" description="Charge relay system" evidence="5 6">
    <location>
        <position position="263"/>
    </location>
</feature>
<feature type="active site" description="Charge relay system" evidence="5 6">
    <location>
        <position position="197"/>
    </location>
</feature>
<evidence type="ECO:0000256" key="6">
    <source>
        <dbReference type="PROSITE-ProRule" id="PRU01240"/>
    </source>
</evidence>
<evidence type="ECO:0000256" key="3">
    <source>
        <dbReference type="ARBA" id="ARBA00022801"/>
    </source>
</evidence>
<dbReference type="InterPro" id="IPR036852">
    <property type="entry name" value="Peptidase_S8/S53_dom_sf"/>
</dbReference>
<evidence type="ECO:0000259" key="10">
    <source>
        <dbReference type="Pfam" id="PF00082"/>
    </source>
</evidence>
<dbReference type="PRINTS" id="PR00723">
    <property type="entry name" value="SUBTILISIN"/>
</dbReference>
<dbReference type="Pfam" id="PF00082">
    <property type="entry name" value="Peptidase_S8"/>
    <property type="match status" value="1"/>
</dbReference>
<dbReference type="SUPFAM" id="SSF49299">
    <property type="entry name" value="PKD domain"/>
    <property type="match status" value="1"/>
</dbReference>
<dbReference type="InterPro" id="IPR022398">
    <property type="entry name" value="Peptidase_S8_His-AS"/>
</dbReference>
<dbReference type="Gene3D" id="2.60.40.10">
    <property type="entry name" value="Immunoglobulins"/>
    <property type="match status" value="1"/>
</dbReference>
<dbReference type="InterPro" id="IPR050131">
    <property type="entry name" value="Peptidase_S8_subtilisin-like"/>
</dbReference>
<dbReference type="InterPro" id="IPR035986">
    <property type="entry name" value="PKD_dom_sf"/>
</dbReference>
<keyword evidence="2 6" id="KW-0645">Protease</keyword>
<dbReference type="CDD" id="cd07496">
    <property type="entry name" value="Peptidases_S8_13"/>
    <property type="match status" value="1"/>
</dbReference>
<evidence type="ECO:0000256" key="5">
    <source>
        <dbReference type="PIRSR" id="PIRSR615500-1"/>
    </source>
</evidence>
<dbReference type="InterPro" id="IPR034176">
    <property type="entry name" value="Peptidases_S8_13"/>
</dbReference>
<evidence type="ECO:0000256" key="4">
    <source>
        <dbReference type="ARBA" id="ARBA00022825"/>
    </source>
</evidence>
<evidence type="ECO:0000313" key="12">
    <source>
        <dbReference type="Proteomes" id="UP000518288"/>
    </source>
</evidence>
<dbReference type="PANTHER" id="PTHR43806">
    <property type="entry name" value="PEPTIDASE S8"/>
    <property type="match status" value="1"/>
</dbReference>
<evidence type="ECO:0000256" key="7">
    <source>
        <dbReference type="RuleBase" id="RU003355"/>
    </source>
</evidence>
<dbReference type="AlphaFoldDB" id="A0A7Y9U579"/>
<dbReference type="InterPro" id="IPR023828">
    <property type="entry name" value="Peptidase_S8_Ser-AS"/>
</dbReference>
<reference evidence="11 12" key="1">
    <citation type="submission" date="2020-07" db="EMBL/GenBank/DDBJ databases">
        <title>Genomic Encyclopedia of Archaeal and Bacterial Type Strains, Phase II (KMG-II): from individual species to whole genera.</title>
        <authorList>
            <person name="Goeker M."/>
        </authorList>
    </citation>
    <scope>NUCLEOTIDE SEQUENCE [LARGE SCALE GENOMIC DNA]</scope>
    <source>
        <strain evidence="11 12">DSM 21226</strain>
    </source>
</reference>
<keyword evidence="3 6" id="KW-0378">Hydrolase</keyword>
<feature type="region of interest" description="Disordered" evidence="8">
    <location>
        <begin position="222"/>
        <end position="253"/>
    </location>
</feature>
<feature type="domain" description="Peptidase S8/S53" evidence="10">
    <location>
        <begin position="190"/>
        <end position="494"/>
    </location>
</feature>
<dbReference type="PANTHER" id="PTHR43806:SF11">
    <property type="entry name" value="CEREVISIN-RELATED"/>
    <property type="match status" value="1"/>
</dbReference>
<name>A0A7Y9U579_9BURK</name>
<keyword evidence="12" id="KW-1185">Reference proteome</keyword>
<accession>A0A7Y9U579</accession>